<keyword evidence="6" id="KW-1185">Reference proteome</keyword>
<dbReference type="InterPro" id="IPR008628">
    <property type="entry name" value="GPP34-like"/>
</dbReference>
<evidence type="ECO:0000256" key="2">
    <source>
        <dbReference type="ARBA" id="ARBA00023034"/>
    </source>
</evidence>
<protein>
    <submittedName>
        <fullName evidence="5">GPP34 family phosphoprotein</fullName>
    </submittedName>
</protein>
<sequence length="233" mass="25373">MASSQLPGLRLADEFFLAAHDHEATRMRPRLQPVVLSLGLTGALLTELMLDGRVGQTDDYILAANLRAARTGRHRADGHGSDEISEQITERIARHPGQPVSAWLSELRHDVTDGVVARLFAAGLLREVRARRWWGGSSMEYHAVDPNRAMGPEARIFGLMRNRGADTSLNAVLLAGLVDATGLREKLPAWDLPATEVRTMMSRLRAGLPAPLHHLLADVETSVGAALLSTGHH</sequence>
<keyword evidence="3" id="KW-0446">Lipid-binding</keyword>
<name>A0ABT2J7T6_9PSEU</name>
<comment type="caution">
    <text evidence="5">The sequence shown here is derived from an EMBL/GenBank/DDBJ whole genome shotgun (WGS) entry which is preliminary data.</text>
</comment>
<keyword evidence="4" id="KW-0472">Membrane</keyword>
<organism evidence="5 6">
    <name type="scientific">Actinophytocola gossypii</name>
    <dbReference type="NCBI Taxonomy" id="2812003"/>
    <lineage>
        <taxon>Bacteria</taxon>
        <taxon>Bacillati</taxon>
        <taxon>Actinomycetota</taxon>
        <taxon>Actinomycetes</taxon>
        <taxon>Pseudonocardiales</taxon>
        <taxon>Pseudonocardiaceae</taxon>
    </lineage>
</organism>
<evidence type="ECO:0000256" key="4">
    <source>
        <dbReference type="ARBA" id="ARBA00023136"/>
    </source>
</evidence>
<dbReference type="Proteomes" id="UP001156441">
    <property type="component" value="Unassembled WGS sequence"/>
</dbReference>
<comment type="subcellular location">
    <subcellularLocation>
        <location evidence="1">Golgi apparatus membrane</location>
        <topology evidence="1">Peripheral membrane protein</topology>
        <orientation evidence="1">Cytoplasmic side</orientation>
    </subcellularLocation>
</comment>
<evidence type="ECO:0000256" key="1">
    <source>
        <dbReference type="ARBA" id="ARBA00004255"/>
    </source>
</evidence>
<reference evidence="5 6" key="1">
    <citation type="submission" date="2021-02" db="EMBL/GenBank/DDBJ databases">
        <title>Actinophytocola xerophila sp. nov., isolated from soil of cotton cropping field.</title>
        <authorList>
            <person name="Huang R."/>
            <person name="Chen X."/>
            <person name="Ge X."/>
            <person name="Liu W."/>
        </authorList>
    </citation>
    <scope>NUCLEOTIDE SEQUENCE [LARGE SCALE GENOMIC DNA]</scope>
    <source>
        <strain evidence="5 6">S1-96</strain>
    </source>
</reference>
<dbReference type="Gene3D" id="1.10.3630.10">
    <property type="entry name" value="yeast vps74-n-term truncation variant domain like"/>
    <property type="match status" value="1"/>
</dbReference>
<gene>
    <name evidence="5" type="ORF">JT362_12365</name>
</gene>
<evidence type="ECO:0000313" key="5">
    <source>
        <dbReference type="EMBL" id="MCT2583913.1"/>
    </source>
</evidence>
<proteinExistence type="predicted"/>
<evidence type="ECO:0000256" key="3">
    <source>
        <dbReference type="ARBA" id="ARBA00023121"/>
    </source>
</evidence>
<keyword evidence="2" id="KW-0333">Golgi apparatus</keyword>
<dbReference type="RefSeq" id="WP_260191291.1">
    <property type="nucleotide sequence ID" value="NZ_JAFFZE010000010.1"/>
</dbReference>
<dbReference type="EMBL" id="JAFFZE010000010">
    <property type="protein sequence ID" value="MCT2583913.1"/>
    <property type="molecule type" value="Genomic_DNA"/>
</dbReference>
<dbReference type="Pfam" id="PF05719">
    <property type="entry name" value="GPP34"/>
    <property type="match status" value="1"/>
</dbReference>
<dbReference type="InterPro" id="IPR038261">
    <property type="entry name" value="GPP34-like_sf"/>
</dbReference>
<accession>A0ABT2J7T6</accession>
<evidence type="ECO:0000313" key="6">
    <source>
        <dbReference type="Proteomes" id="UP001156441"/>
    </source>
</evidence>